<proteinExistence type="predicted"/>
<reference evidence="2" key="1">
    <citation type="journal article" date="2023" name="Mol. Phylogenet. Evol.">
        <title>Genome-scale phylogeny and comparative genomics of the fungal order Sordariales.</title>
        <authorList>
            <person name="Hensen N."/>
            <person name="Bonometti L."/>
            <person name="Westerberg I."/>
            <person name="Brannstrom I.O."/>
            <person name="Guillou S."/>
            <person name="Cros-Aarteil S."/>
            <person name="Calhoun S."/>
            <person name="Haridas S."/>
            <person name="Kuo A."/>
            <person name="Mondo S."/>
            <person name="Pangilinan J."/>
            <person name="Riley R."/>
            <person name="LaButti K."/>
            <person name="Andreopoulos B."/>
            <person name="Lipzen A."/>
            <person name="Chen C."/>
            <person name="Yan M."/>
            <person name="Daum C."/>
            <person name="Ng V."/>
            <person name="Clum A."/>
            <person name="Steindorff A."/>
            <person name="Ohm R.A."/>
            <person name="Martin F."/>
            <person name="Silar P."/>
            <person name="Natvig D.O."/>
            <person name="Lalanne C."/>
            <person name="Gautier V."/>
            <person name="Ament-Velasquez S.L."/>
            <person name="Kruys A."/>
            <person name="Hutchinson M.I."/>
            <person name="Powell A.J."/>
            <person name="Barry K."/>
            <person name="Miller A.N."/>
            <person name="Grigoriev I.V."/>
            <person name="Debuchy R."/>
            <person name="Gladieux P."/>
            <person name="Hiltunen Thoren M."/>
            <person name="Johannesson H."/>
        </authorList>
    </citation>
    <scope>NUCLEOTIDE SEQUENCE</scope>
    <source>
        <strain evidence="2">PSN243</strain>
    </source>
</reference>
<dbReference type="EMBL" id="MU865923">
    <property type="protein sequence ID" value="KAK4452766.1"/>
    <property type="molecule type" value="Genomic_DNA"/>
</dbReference>
<comment type="caution">
    <text evidence="2">The sequence shown here is derived from an EMBL/GenBank/DDBJ whole genome shotgun (WGS) entry which is preliminary data.</text>
</comment>
<evidence type="ECO:0000313" key="3">
    <source>
        <dbReference type="Proteomes" id="UP001321760"/>
    </source>
</evidence>
<evidence type="ECO:0000313" key="2">
    <source>
        <dbReference type="EMBL" id="KAK4452766.1"/>
    </source>
</evidence>
<keyword evidence="3" id="KW-1185">Reference proteome</keyword>
<keyword evidence="1" id="KW-0732">Signal</keyword>
<gene>
    <name evidence="2" type="ORF">QBC34DRAFT_435594</name>
</gene>
<evidence type="ECO:0000256" key="1">
    <source>
        <dbReference type="SAM" id="SignalP"/>
    </source>
</evidence>
<reference evidence="2" key="2">
    <citation type="submission" date="2023-05" db="EMBL/GenBank/DDBJ databases">
        <authorList>
            <consortium name="Lawrence Berkeley National Laboratory"/>
            <person name="Steindorff A."/>
            <person name="Hensen N."/>
            <person name="Bonometti L."/>
            <person name="Westerberg I."/>
            <person name="Brannstrom I.O."/>
            <person name="Guillou S."/>
            <person name="Cros-Aarteil S."/>
            <person name="Calhoun S."/>
            <person name="Haridas S."/>
            <person name="Kuo A."/>
            <person name="Mondo S."/>
            <person name="Pangilinan J."/>
            <person name="Riley R."/>
            <person name="Labutti K."/>
            <person name="Andreopoulos B."/>
            <person name="Lipzen A."/>
            <person name="Chen C."/>
            <person name="Yanf M."/>
            <person name="Daum C."/>
            <person name="Ng V."/>
            <person name="Clum A."/>
            <person name="Ohm R."/>
            <person name="Martin F."/>
            <person name="Silar P."/>
            <person name="Natvig D."/>
            <person name="Lalanne C."/>
            <person name="Gautier V."/>
            <person name="Ament-Velasquez S.L."/>
            <person name="Kruys A."/>
            <person name="Hutchinson M.I."/>
            <person name="Powell A.J."/>
            <person name="Barry K."/>
            <person name="Miller A.N."/>
            <person name="Grigoriev I.V."/>
            <person name="Debuchy R."/>
            <person name="Gladieux P."/>
            <person name="Thoren M.H."/>
            <person name="Johannesson H."/>
        </authorList>
    </citation>
    <scope>NUCLEOTIDE SEQUENCE</scope>
    <source>
        <strain evidence="2">PSN243</strain>
    </source>
</reference>
<feature type="chain" id="PRO_5043350633" evidence="1">
    <location>
        <begin position="22"/>
        <end position="260"/>
    </location>
</feature>
<feature type="signal peptide" evidence="1">
    <location>
        <begin position="1"/>
        <end position="21"/>
    </location>
</feature>
<sequence>MTPYFHLTRLALLLFVPNKATLSTYGRGGRVCHLRRLPGLKELRITMEGLFGSTDNLGDVFDGCSFTPTKHHGPLASVEDLTFEEILHRLPPSLETLEIDEWWHEYTQPQKLLPILSGLADDDFAAAAAAAQMDYQDDEDCTKRLKALNQATIAALAKMATALQRTTSVKKVLFRPYKWDAKESDSLFLACLAAPIKECGIRDTAGQDGDSSKGESMPAGTYLEKLYLGVGITFQIVRSEFNVERNDERRIADIEYTGDW</sequence>
<protein>
    <submittedName>
        <fullName evidence="2">Uncharacterized protein</fullName>
    </submittedName>
</protein>
<dbReference type="AlphaFoldDB" id="A0AAV9H1L7"/>
<name>A0AAV9H1L7_9PEZI</name>
<accession>A0AAV9H1L7</accession>
<organism evidence="2 3">
    <name type="scientific">Podospora aff. communis PSN243</name>
    <dbReference type="NCBI Taxonomy" id="3040156"/>
    <lineage>
        <taxon>Eukaryota</taxon>
        <taxon>Fungi</taxon>
        <taxon>Dikarya</taxon>
        <taxon>Ascomycota</taxon>
        <taxon>Pezizomycotina</taxon>
        <taxon>Sordariomycetes</taxon>
        <taxon>Sordariomycetidae</taxon>
        <taxon>Sordariales</taxon>
        <taxon>Podosporaceae</taxon>
        <taxon>Podospora</taxon>
    </lineage>
</organism>
<dbReference type="Proteomes" id="UP001321760">
    <property type="component" value="Unassembled WGS sequence"/>
</dbReference>